<dbReference type="PANTHER" id="PTHR47649:SF1">
    <property type="entry name" value="RIBONUCLEASE D"/>
    <property type="match status" value="1"/>
</dbReference>
<dbReference type="GO" id="GO:0003676">
    <property type="term" value="F:nucleic acid binding"/>
    <property type="evidence" value="ECO:0007669"/>
    <property type="project" value="InterPro"/>
</dbReference>
<keyword evidence="4 6" id="KW-0378">Hydrolase</keyword>
<dbReference type="Pfam" id="PF00570">
    <property type="entry name" value="HRDC"/>
    <property type="match status" value="1"/>
</dbReference>
<evidence type="ECO:0000256" key="4">
    <source>
        <dbReference type="ARBA" id="ARBA00022801"/>
    </source>
</evidence>
<dbReference type="HAMAP" id="MF_01899">
    <property type="entry name" value="RNase_D"/>
    <property type="match status" value="1"/>
</dbReference>
<organism evidence="10 11">
    <name type="scientific">Aeromonas caviae</name>
    <name type="common">Aeromonas punctata</name>
    <dbReference type="NCBI Taxonomy" id="648"/>
    <lineage>
        <taxon>Bacteria</taxon>
        <taxon>Pseudomonadati</taxon>
        <taxon>Pseudomonadota</taxon>
        <taxon>Gammaproteobacteria</taxon>
        <taxon>Aeromonadales</taxon>
        <taxon>Aeromonadaceae</taxon>
        <taxon>Aeromonas</taxon>
    </lineage>
</organism>
<protein>
    <recommendedName>
        <fullName evidence="6">Ribonuclease D</fullName>
        <shortName evidence="6">RNase D</shortName>
        <ecNumber evidence="6">3.1.13.5</ecNumber>
    </recommendedName>
</protein>
<evidence type="ECO:0000313" key="10">
    <source>
        <dbReference type="EMBL" id="GJA64297.1"/>
    </source>
</evidence>
<dbReference type="GO" id="GO:0000166">
    <property type="term" value="F:nucleotide binding"/>
    <property type="evidence" value="ECO:0007669"/>
    <property type="project" value="InterPro"/>
</dbReference>
<dbReference type="EMBL" id="BPNI01000039">
    <property type="protein sequence ID" value="GJA41369.1"/>
    <property type="molecule type" value="Genomic_DNA"/>
</dbReference>
<dbReference type="SMART" id="SM00474">
    <property type="entry name" value="35EXOc"/>
    <property type="match status" value="1"/>
</dbReference>
<dbReference type="InterPro" id="IPR044876">
    <property type="entry name" value="HRDC_dom_sf"/>
</dbReference>
<dbReference type="GO" id="GO:0005737">
    <property type="term" value="C:cytoplasm"/>
    <property type="evidence" value="ECO:0007669"/>
    <property type="project" value="UniProtKB-SubCell"/>
</dbReference>
<evidence type="ECO:0000256" key="6">
    <source>
        <dbReference type="HAMAP-Rule" id="MF_01899"/>
    </source>
</evidence>
<dbReference type="InterPro" id="IPR002121">
    <property type="entry name" value="HRDC_dom"/>
</dbReference>
<dbReference type="Proteomes" id="UP000887009">
    <property type="component" value="Unassembled WGS sequence"/>
</dbReference>
<keyword evidence="3 6" id="KW-0540">Nuclease</keyword>
<dbReference type="InterPro" id="IPR036397">
    <property type="entry name" value="RNaseH_sf"/>
</dbReference>
<comment type="similarity">
    <text evidence="6">Belongs to the RNase D family.</text>
</comment>
<evidence type="ECO:0000256" key="3">
    <source>
        <dbReference type="ARBA" id="ARBA00022722"/>
    </source>
</evidence>
<evidence type="ECO:0000313" key="11">
    <source>
        <dbReference type="Proteomes" id="UP000886934"/>
    </source>
</evidence>
<accession>A0A3G9I667</accession>
<dbReference type="InterPro" id="IPR010997">
    <property type="entry name" value="HRDC-like_sf"/>
</dbReference>
<dbReference type="Gene3D" id="1.10.150.80">
    <property type="entry name" value="HRDC domain"/>
    <property type="match status" value="2"/>
</dbReference>
<dbReference type="GO" id="GO:0042780">
    <property type="term" value="P:tRNA 3'-end processing"/>
    <property type="evidence" value="ECO:0007669"/>
    <property type="project" value="UniProtKB-UniRule"/>
</dbReference>
<dbReference type="InterPro" id="IPR002562">
    <property type="entry name" value="3'-5'_exonuclease_dom"/>
</dbReference>
<dbReference type="GO" id="GO:0033890">
    <property type="term" value="F:ribonuclease D activity"/>
    <property type="evidence" value="ECO:0007669"/>
    <property type="project" value="UniProtKB-UniRule"/>
</dbReference>
<dbReference type="InterPro" id="IPR051086">
    <property type="entry name" value="RNase_D-like"/>
</dbReference>
<sequence>MHCFAVQRCRYAKPWDIHGFFFLDPTNVQATMQYQLISQQAELDQYLASLADVPLAIDTEFVRTRTYYPQLGLFQIYDGKQLALLDPLTLELSGLWQRLGRAGQIAILHASGEDLELIQHQAGHLPNQMHDTQLAAAFLGHGVSVGFGALVNEFLGVELEKDQARTDWLARPLTPRQLEYAAADVFYLMPLYEKVMARLRESGKFPWFEQECQNHSARKTQGSDPRQAYLEIVNAWQLGRRELAILRELAAWRQQEAVRRDLALNFVVKELHLFKVAERRPASLRDLNELGLSPIEIKIHGKRMLDIVAAAQQSDPASWPDPIRRLVDFPQYKAELKRIKAMVEEKAKASNIPPELVASKKIIHQYFTWSWRMSAEERARADKPMLLQGWRHELVGHLLAQ</sequence>
<keyword evidence="2 6" id="KW-0819">tRNA processing</keyword>
<dbReference type="PANTHER" id="PTHR47649">
    <property type="entry name" value="RIBONUCLEASE D"/>
    <property type="match status" value="1"/>
</dbReference>
<evidence type="ECO:0000256" key="5">
    <source>
        <dbReference type="ARBA" id="ARBA00022839"/>
    </source>
</evidence>
<dbReference type="Proteomes" id="UP000886934">
    <property type="component" value="Unassembled WGS sequence"/>
</dbReference>
<dbReference type="AlphaFoldDB" id="A0A3G9I667"/>
<dbReference type="InterPro" id="IPR012337">
    <property type="entry name" value="RNaseH-like_sf"/>
</dbReference>
<comment type="cofactor">
    <cofactor evidence="6">
        <name>a divalent metal cation</name>
        <dbReference type="ChEBI" id="CHEBI:60240"/>
    </cofactor>
</comment>
<proteinExistence type="inferred from homology"/>
<evidence type="ECO:0000313" key="8">
    <source>
        <dbReference type="EMBL" id="GJA41369.1"/>
    </source>
</evidence>
<dbReference type="EMBL" id="BPNL01000015">
    <property type="protein sequence ID" value="GJA54222.1"/>
    <property type="molecule type" value="Genomic_DNA"/>
</dbReference>
<gene>
    <name evidence="6 10" type="primary">rnd</name>
    <name evidence="8" type="ORF">KAM343_21650</name>
    <name evidence="9" type="ORF">KAM348_16450</name>
    <name evidence="10" type="ORF">KAM351_29080</name>
</gene>
<evidence type="ECO:0000256" key="2">
    <source>
        <dbReference type="ARBA" id="ARBA00022694"/>
    </source>
</evidence>
<dbReference type="EC" id="3.1.13.5" evidence="6"/>
<comment type="caution">
    <text evidence="10">The sequence shown here is derived from an EMBL/GenBank/DDBJ whole genome shotgun (WGS) entry which is preliminary data.</text>
</comment>
<dbReference type="InterPro" id="IPR006292">
    <property type="entry name" value="RNase_D"/>
</dbReference>
<comment type="function">
    <text evidence="6">Exonuclease involved in the 3' processing of various precursor tRNAs. Initiates hydrolysis at the 3'-terminus of an RNA molecule and releases 5'-mononucleotides.</text>
</comment>
<keyword evidence="5 6" id="KW-0269">Exonuclease</keyword>
<dbReference type="Proteomes" id="UP000886939">
    <property type="component" value="Unassembled WGS sequence"/>
</dbReference>
<dbReference type="SUPFAM" id="SSF47819">
    <property type="entry name" value="HRDC-like"/>
    <property type="match status" value="2"/>
</dbReference>
<dbReference type="Pfam" id="PF01612">
    <property type="entry name" value="DNA_pol_A_exo1"/>
    <property type="match status" value="1"/>
</dbReference>
<dbReference type="GO" id="GO:0008408">
    <property type="term" value="F:3'-5' exonuclease activity"/>
    <property type="evidence" value="ECO:0007669"/>
    <property type="project" value="InterPro"/>
</dbReference>
<evidence type="ECO:0000259" key="7">
    <source>
        <dbReference type="PROSITE" id="PS50967"/>
    </source>
</evidence>
<keyword evidence="1 6" id="KW-0963">Cytoplasm</keyword>
<dbReference type="PROSITE" id="PS50967">
    <property type="entry name" value="HRDC"/>
    <property type="match status" value="1"/>
</dbReference>
<evidence type="ECO:0000313" key="9">
    <source>
        <dbReference type="EMBL" id="GJA54222.1"/>
    </source>
</evidence>
<name>A0A3G9I667_AERCA</name>
<dbReference type="CDD" id="cd06142">
    <property type="entry name" value="RNaseD_exo"/>
    <property type="match status" value="1"/>
</dbReference>
<dbReference type="EMBL" id="BPNN01000045">
    <property type="protein sequence ID" value="GJA64297.1"/>
    <property type="molecule type" value="Genomic_DNA"/>
</dbReference>
<dbReference type="NCBIfam" id="TIGR01388">
    <property type="entry name" value="rnd"/>
    <property type="match status" value="1"/>
</dbReference>
<comment type="catalytic activity">
    <reaction evidence="6">
        <text>Exonucleolytic cleavage that removes extra residues from the 3'-terminus of tRNA to produce 5'-mononucleotides.</text>
        <dbReference type="EC" id="3.1.13.5"/>
    </reaction>
</comment>
<dbReference type="SUPFAM" id="SSF53098">
    <property type="entry name" value="Ribonuclease H-like"/>
    <property type="match status" value="1"/>
</dbReference>
<dbReference type="Gene3D" id="3.30.420.10">
    <property type="entry name" value="Ribonuclease H-like superfamily/Ribonuclease H"/>
    <property type="match status" value="1"/>
</dbReference>
<reference evidence="10" key="1">
    <citation type="submission" date="2021-07" db="EMBL/GenBank/DDBJ databases">
        <title>Draft genome sequence of carbapenem-resistant Aeromonas spp. in Japan.</title>
        <authorList>
            <person name="Maehana S."/>
            <person name="Suzuki M."/>
            <person name="Kitasato H."/>
        </authorList>
    </citation>
    <scope>NUCLEOTIDE SEQUENCE</scope>
    <source>
        <strain evidence="8">KAM343</strain>
        <strain evidence="9">KAM348</strain>
        <strain evidence="10">KAM351</strain>
    </source>
</reference>
<feature type="domain" description="HRDC" evidence="7">
    <location>
        <begin position="239"/>
        <end position="318"/>
    </location>
</feature>
<dbReference type="Pfam" id="PF21293">
    <property type="entry name" value="RNAseD_HRDC_C"/>
    <property type="match status" value="1"/>
</dbReference>
<evidence type="ECO:0000256" key="1">
    <source>
        <dbReference type="ARBA" id="ARBA00022490"/>
    </source>
</evidence>
<dbReference type="SMART" id="SM00341">
    <property type="entry name" value="HRDC"/>
    <property type="match status" value="1"/>
</dbReference>
<dbReference type="InterPro" id="IPR048579">
    <property type="entry name" value="RNAseD_HRDC_C"/>
</dbReference>
<comment type="subcellular location">
    <subcellularLocation>
        <location evidence="6">Cytoplasm</location>
    </subcellularLocation>
</comment>